<proteinExistence type="predicted"/>
<dbReference type="Pfam" id="PF19528">
    <property type="entry name" value="DUF6056"/>
    <property type="match status" value="1"/>
</dbReference>
<feature type="transmembrane region" description="Helical" evidence="1">
    <location>
        <begin position="211"/>
        <end position="230"/>
    </location>
</feature>
<organism evidence="2 3">
    <name type="scientific">Algoriphagus yeomjeoni</name>
    <dbReference type="NCBI Taxonomy" id="291403"/>
    <lineage>
        <taxon>Bacteria</taxon>
        <taxon>Pseudomonadati</taxon>
        <taxon>Bacteroidota</taxon>
        <taxon>Cytophagia</taxon>
        <taxon>Cytophagales</taxon>
        <taxon>Cyclobacteriaceae</taxon>
        <taxon>Algoriphagus</taxon>
    </lineage>
</organism>
<keyword evidence="1" id="KW-0812">Transmembrane</keyword>
<dbReference type="OrthoDB" id="1377063at2"/>
<feature type="transmembrane region" description="Helical" evidence="1">
    <location>
        <begin position="12"/>
        <end position="35"/>
    </location>
</feature>
<feature type="transmembrane region" description="Helical" evidence="1">
    <location>
        <begin position="342"/>
        <end position="360"/>
    </location>
</feature>
<gene>
    <name evidence="2" type="ORF">LV83_03662</name>
</gene>
<evidence type="ECO:0008006" key="4">
    <source>
        <dbReference type="Google" id="ProtNLM"/>
    </source>
</evidence>
<name>A0A327P3X2_9BACT</name>
<evidence type="ECO:0000313" key="2">
    <source>
        <dbReference type="EMBL" id="RAI85582.1"/>
    </source>
</evidence>
<keyword evidence="1" id="KW-0472">Membrane</keyword>
<feature type="transmembrane region" description="Helical" evidence="1">
    <location>
        <begin position="314"/>
        <end position="335"/>
    </location>
</feature>
<sequence length="434" mass="50245">MNLNISIITKSFISLLVLIGVVLFLATAFNSFYWMDDFWLRDEILNNGLFHVQWNFYWNWDGRAISPLYTDRLLILWIIDYPFAWLATIGSMTFLFGTAYLLLKILVLDKWNTITIFQKLIFTFLTMFVLILVFRPHLSRTIYWATGSLYSHANFFSIYLLYRLFKTPNSSWNFLWIFIAISSGPNNGIMLLAFLFLGFFLKTFKIESKYFWLYLGFGLITLALVIIAPGNFTRANGQLDFSISSMIAGGIAILKEYSGMSLWLLPGSILMALVLKPFIPKSSLYLPVLFGICAVCSILPFLPMPNAASKHTVIFFQTFLLIAGVQFWAILLDYLRVHRMQGLANTVLTVFLLFFGMEIYKQWTIGRIVKAQMDERFEILESNRGSDKELILAPIPLSDDNWTSRFSDIDPNFESNIYFEKYFQIKKVKISESK</sequence>
<comment type="caution">
    <text evidence="2">The sequence shown here is derived from an EMBL/GenBank/DDBJ whole genome shotgun (WGS) entry which is preliminary data.</text>
</comment>
<feature type="transmembrane region" description="Helical" evidence="1">
    <location>
        <begin position="284"/>
        <end position="302"/>
    </location>
</feature>
<evidence type="ECO:0000256" key="1">
    <source>
        <dbReference type="SAM" id="Phobius"/>
    </source>
</evidence>
<dbReference type="Proteomes" id="UP000249610">
    <property type="component" value="Unassembled WGS sequence"/>
</dbReference>
<feature type="transmembrane region" description="Helical" evidence="1">
    <location>
        <begin position="115"/>
        <end position="135"/>
    </location>
</feature>
<protein>
    <recommendedName>
        <fullName evidence="4">Dolichyl-phosphate-mannose-protein mannosyltransferase</fullName>
    </recommendedName>
</protein>
<keyword evidence="1" id="KW-1133">Transmembrane helix</keyword>
<feature type="transmembrane region" description="Helical" evidence="1">
    <location>
        <begin position="83"/>
        <end position="103"/>
    </location>
</feature>
<feature type="transmembrane region" description="Helical" evidence="1">
    <location>
        <begin position="260"/>
        <end position="279"/>
    </location>
</feature>
<dbReference type="EMBL" id="QLLK01000013">
    <property type="protein sequence ID" value="RAI85582.1"/>
    <property type="molecule type" value="Genomic_DNA"/>
</dbReference>
<evidence type="ECO:0000313" key="3">
    <source>
        <dbReference type="Proteomes" id="UP000249610"/>
    </source>
</evidence>
<dbReference type="RefSeq" id="WP_111612983.1">
    <property type="nucleotide sequence ID" value="NZ_QLLK01000013.1"/>
</dbReference>
<dbReference type="AlphaFoldDB" id="A0A327P3X2"/>
<accession>A0A327P3X2</accession>
<keyword evidence="3" id="KW-1185">Reference proteome</keyword>
<feature type="transmembrane region" description="Helical" evidence="1">
    <location>
        <begin position="174"/>
        <end position="199"/>
    </location>
</feature>
<feature type="transmembrane region" description="Helical" evidence="1">
    <location>
        <begin position="141"/>
        <end position="162"/>
    </location>
</feature>
<reference evidence="2 3" key="1">
    <citation type="submission" date="2018-06" db="EMBL/GenBank/DDBJ databases">
        <title>Genomic Encyclopedia of Archaeal and Bacterial Type Strains, Phase II (KMG-II): from individual species to whole genera.</title>
        <authorList>
            <person name="Goeker M."/>
        </authorList>
    </citation>
    <scope>NUCLEOTIDE SEQUENCE [LARGE SCALE GENOMIC DNA]</scope>
    <source>
        <strain evidence="2 3">DSM 23446</strain>
    </source>
</reference>
<dbReference type="InterPro" id="IPR045691">
    <property type="entry name" value="DUF6056"/>
</dbReference>